<organism evidence="2 3">
    <name type="scientific">Noviherbaspirillum galbum</name>
    <dbReference type="NCBI Taxonomy" id="2709383"/>
    <lineage>
        <taxon>Bacteria</taxon>
        <taxon>Pseudomonadati</taxon>
        <taxon>Pseudomonadota</taxon>
        <taxon>Betaproteobacteria</taxon>
        <taxon>Burkholderiales</taxon>
        <taxon>Oxalobacteraceae</taxon>
        <taxon>Noviherbaspirillum</taxon>
    </lineage>
</organism>
<evidence type="ECO:0000256" key="1">
    <source>
        <dbReference type="SAM" id="Phobius"/>
    </source>
</evidence>
<evidence type="ECO:0000313" key="3">
    <source>
        <dbReference type="Proteomes" id="UP000482155"/>
    </source>
</evidence>
<keyword evidence="1" id="KW-1133">Transmembrane helix</keyword>
<evidence type="ECO:0008006" key="4">
    <source>
        <dbReference type="Google" id="ProtNLM"/>
    </source>
</evidence>
<reference evidence="2 3" key="1">
    <citation type="submission" date="2020-02" db="EMBL/GenBank/DDBJ databases">
        <authorList>
            <person name="Kim M.K."/>
        </authorList>
    </citation>
    <scope>NUCLEOTIDE SEQUENCE [LARGE SCALE GENOMIC DNA]</scope>
    <source>
        <strain evidence="2 3">17J57-3</strain>
    </source>
</reference>
<dbReference type="RefSeq" id="WP_163967502.1">
    <property type="nucleotide sequence ID" value="NZ_JAAIVB010000073.1"/>
</dbReference>
<keyword evidence="3" id="KW-1185">Reference proteome</keyword>
<proteinExistence type="predicted"/>
<name>A0A6B3SY60_9BURK</name>
<accession>A0A6B3SY60</accession>
<keyword evidence="1" id="KW-0812">Transmembrane</keyword>
<evidence type="ECO:0000313" key="2">
    <source>
        <dbReference type="EMBL" id="NEX63552.1"/>
    </source>
</evidence>
<comment type="caution">
    <text evidence="2">The sequence shown here is derived from an EMBL/GenBank/DDBJ whole genome shotgun (WGS) entry which is preliminary data.</text>
</comment>
<keyword evidence="1" id="KW-0472">Membrane</keyword>
<dbReference type="AlphaFoldDB" id="A0A6B3SY60"/>
<feature type="transmembrane region" description="Helical" evidence="1">
    <location>
        <begin position="32"/>
        <end position="59"/>
    </location>
</feature>
<dbReference type="Proteomes" id="UP000482155">
    <property type="component" value="Unassembled WGS sequence"/>
</dbReference>
<dbReference type="EMBL" id="JAAIVB010000073">
    <property type="protein sequence ID" value="NEX63552.1"/>
    <property type="molecule type" value="Genomic_DNA"/>
</dbReference>
<sequence length="106" mass="11337">MSIFTIALPAHAVLPAFHTAVGASAGIMRPLLGFGMLAAFMMLFRPLLTGLLRAGLLVIQPRATRKERSFRSITEGVLALNRMARDVEAAHPSLASELRAIAARGN</sequence>
<gene>
    <name evidence="2" type="ORF">G3574_20940</name>
</gene>
<protein>
    <recommendedName>
        <fullName evidence="4">HAMP domain-containing protein</fullName>
    </recommendedName>
</protein>